<dbReference type="Pfam" id="PF10544">
    <property type="entry name" value="T5orf172"/>
    <property type="match status" value="1"/>
</dbReference>
<dbReference type="SMART" id="SM00974">
    <property type="entry name" value="T5orf172"/>
    <property type="match status" value="1"/>
</dbReference>
<keyword evidence="4" id="KW-1185">Reference proteome</keyword>
<feature type="region of interest" description="Disordered" evidence="1">
    <location>
        <begin position="208"/>
        <end position="238"/>
    </location>
</feature>
<name>A0ABP0CPJ6_9PEZI</name>
<dbReference type="EMBL" id="CAWUHD010000125">
    <property type="protein sequence ID" value="CAK7233748.1"/>
    <property type="molecule type" value="Genomic_DNA"/>
</dbReference>
<evidence type="ECO:0000256" key="1">
    <source>
        <dbReference type="SAM" id="MobiDB-lite"/>
    </source>
</evidence>
<dbReference type="PANTHER" id="PTHR28094">
    <property type="entry name" value="MEIOTICALLY UP-REGULATED GENE 113 PROTEIN"/>
    <property type="match status" value="1"/>
</dbReference>
<organism evidence="3 4">
    <name type="scientific">Sporothrix eucalyptigena</name>
    <dbReference type="NCBI Taxonomy" id="1812306"/>
    <lineage>
        <taxon>Eukaryota</taxon>
        <taxon>Fungi</taxon>
        <taxon>Dikarya</taxon>
        <taxon>Ascomycota</taxon>
        <taxon>Pezizomycotina</taxon>
        <taxon>Sordariomycetes</taxon>
        <taxon>Sordariomycetidae</taxon>
        <taxon>Ophiostomatales</taxon>
        <taxon>Ophiostomataceae</taxon>
        <taxon>Sporothrix</taxon>
    </lineage>
</organism>
<reference evidence="3 4" key="1">
    <citation type="submission" date="2024-01" db="EMBL/GenBank/DDBJ databases">
        <authorList>
            <person name="Allen C."/>
            <person name="Tagirdzhanova G."/>
        </authorList>
    </citation>
    <scope>NUCLEOTIDE SEQUENCE [LARGE SCALE GENOMIC DNA]</scope>
</reference>
<feature type="domain" description="Bacteriophage T5 Orf172 DNA-binding" evidence="2">
    <location>
        <begin position="341"/>
        <end position="449"/>
    </location>
</feature>
<feature type="region of interest" description="Disordered" evidence="1">
    <location>
        <begin position="1"/>
        <end position="59"/>
    </location>
</feature>
<protein>
    <recommendedName>
        <fullName evidence="2">Bacteriophage T5 Orf172 DNA-binding domain-containing protein</fullName>
    </recommendedName>
</protein>
<feature type="region of interest" description="Disordered" evidence="1">
    <location>
        <begin position="291"/>
        <end position="343"/>
    </location>
</feature>
<dbReference type="Proteomes" id="UP001642482">
    <property type="component" value="Unassembled WGS sequence"/>
</dbReference>
<dbReference type="InterPro" id="IPR018306">
    <property type="entry name" value="Phage_T5_Orf172_DNA-bd"/>
</dbReference>
<sequence length="464" mass="49945">MPFIANTPESLVARSDSKNPATTCRGITSGGRPCRRPIAASDIGQKSLGGGRGGKLRVDDPRDENLYCWQHKEQASMSARSSPGPRASATPILEERTSLDTLADRLNLLSMNTGRSEKHKSRKHGGSRPSDASGGEWARPRPRPQQPPKTTSFCCCFSLPIEEPLPPARPRPRPIQSAHSTAYPATAYSSPGSAYSATGKGKHVVVRQSHTRTSSSGSHSYRVQGGGGGGSRRPSTASQTAQYLSLILPTATPQTASALMAELAKPISQLDEPGYIYMFWLTPESQQATPPADAARSLLAPPSRSAAGADRRRASDVVASFAGGGSSGGDGTRDASQTKKSPGTLLLKIGRANNVHRRLNEWKRQCGYNLSLLRYYPYIPSSSNSSPDVVGGGIVPRKMPHSHKVERLIHIELAGAGLRVADGDKCEVCGREHREWFQVEATRKAVAAVDEVIRRWADWDEGRL</sequence>
<proteinExistence type="predicted"/>
<evidence type="ECO:0000313" key="4">
    <source>
        <dbReference type="Proteomes" id="UP001642482"/>
    </source>
</evidence>
<feature type="region of interest" description="Disordered" evidence="1">
    <location>
        <begin position="111"/>
        <end position="152"/>
    </location>
</feature>
<feature type="region of interest" description="Disordered" evidence="1">
    <location>
        <begin position="74"/>
        <end position="98"/>
    </location>
</feature>
<dbReference type="PANTHER" id="PTHR28094:SF2">
    <property type="entry name" value="BACTERIOPHAGE T5 ORF172 DNA-BINDING DOMAIN-CONTAINING PROTEIN"/>
    <property type="match status" value="1"/>
</dbReference>
<feature type="compositionally biased region" description="Basic residues" evidence="1">
    <location>
        <begin position="117"/>
        <end position="126"/>
    </location>
</feature>
<gene>
    <name evidence="3" type="ORF">SEUCBS140593_008705</name>
</gene>
<dbReference type="InterPro" id="IPR053006">
    <property type="entry name" value="Meiosis_regulatory"/>
</dbReference>
<comment type="caution">
    <text evidence="3">The sequence shown here is derived from an EMBL/GenBank/DDBJ whole genome shotgun (WGS) entry which is preliminary data.</text>
</comment>
<accession>A0ABP0CPJ6</accession>
<feature type="compositionally biased region" description="Low complexity" evidence="1">
    <location>
        <begin position="75"/>
        <end position="89"/>
    </location>
</feature>
<feature type="compositionally biased region" description="Low complexity" evidence="1">
    <location>
        <begin position="211"/>
        <end position="220"/>
    </location>
</feature>
<evidence type="ECO:0000259" key="2">
    <source>
        <dbReference type="SMART" id="SM00974"/>
    </source>
</evidence>
<evidence type="ECO:0000313" key="3">
    <source>
        <dbReference type="EMBL" id="CAK7233748.1"/>
    </source>
</evidence>